<accession>A0A158QNZ4</accession>
<dbReference type="EMBL" id="UZAF01017592">
    <property type="protein sequence ID" value="VDO43107.1"/>
    <property type="molecule type" value="Genomic_DNA"/>
</dbReference>
<name>A0A158QNZ4_HAEPC</name>
<feature type="domain" description="Helicase ATP-binding" evidence="5">
    <location>
        <begin position="140"/>
        <end position="237"/>
    </location>
</feature>
<dbReference type="OrthoDB" id="5827242at2759"/>
<organism evidence="8">
    <name type="scientific">Haemonchus placei</name>
    <name type="common">Barber's pole worm</name>
    <dbReference type="NCBI Taxonomy" id="6290"/>
    <lineage>
        <taxon>Eukaryota</taxon>
        <taxon>Metazoa</taxon>
        <taxon>Ecdysozoa</taxon>
        <taxon>Nematoda</taxon>
        <taxon>Chromadorea</taxon>
        <taxon>Rhabditida</taxon>
        <taxon>Rhabditina</taxon>
        <taxon>Rhabditomorpha</taxon>
        <taxon>Strongyloidea</taxon>
        <taxon>Trichostrongylidae</taxon>
        <taxon>Haemonchus</taxon>
    </lineage>
</organism>
<dbReference type="GO" id="GO:0004386">
    <property type="term" value="F:helicase activity"/>
    <property type="evidence" value="ECO:0007669"/>
    <property type="project" value="UniProtKB-KW"/>
</dbReference>
<dbReference type="SUPFAM" id="SSF52540">
    <property type="entry name" value="P-loop containing nucleoside triphosphate hydrolases"/>
    <property type="match status" value="1"/>
</dbReference>
<dbReference type="WBParaSite" id="HPLM_0001153201-mRNA-1">
    <property type="protein sequence ID" value="HPLM_0001153201-mRNA-1"/>
    <property type="gene ID" value="HPLM_0001153201"/>
</dbReference>
<dbReference type="InterPro" id="IPR050474">
    <property type="entry name" value="Hel308_SKI2-like"/>
</dbReference>
<dbReference type="OMA" id="GCANMLD"/>
<evidence type="ECO:0000259" key="5">
    <source>
        <dbReference type="PROSITE" id="PS51192"/>
    </source>
</evidence>
<dbReference type="InterPro" id="IPR014001">
    <property type="entry name" value="Helicase_ATP-bd"/>
</dbReference>
<dbReference type="GO" id="GO:0005524">
    <property type="term" value="F:ATP binding"/>
    <property type="evidence" value="ECO:0007669"/>
    <property type="project" value="UniProtKB-KW"/>
</dbReference>
<dbReference type="InterPro" id="IPR027417">
    <property type="entry name" value="P-loop_NTPase"/>
</dbReference>
<dbReference type="Proteomes" id="UP000268014">
    <property type="component" value="Unassembled WGS sequence"/>
</dbReference>
<evidence type="ECO:0000313" key="6">
    <source>
        <dbReference type="EMBL" id="VDO43107.1"/>
    </source>
</evidence>
<evidence type="ECO:0000256" key="1">
    <source>
        <dbReference type="ARBA" id="ARBA00022741"/>
    </source>
</evidence>
<dbReference type="PANTHER" id="PTHR47961">
    <property type="entry name" value="DNA POLYMERASE THETA, PUTATIVE (AFU_ORTHOLOGUE AFUA_1G05260)-RELATED"/>
    <property type="match status" value="1"/>
</dbReference>
<dbReference type="STRING" id="6290.A0A158QNZ4"/>
<evidence type="ECO:0000313" key="7">
    <source>
        <dbReference type="Proteomes" id="UP000268014"/>
    </source>
</evidence>
<proteinExistence type="predicted"/>
<dbReference type="Gene3D" id="3.40.50.300">
    <property type="entry name" value="P-loop containing nucleotide triphosphate hydrolases"/>
    <property type="match status" value="1"/>
</dbReference>
<dbReference type="PANTHER" id="PTHR47961:SF13">
    <property type="entry name" value="ACTIVATING SIGNAL COINTEGRATOR 1 COMPLEX SUBUNIT 3"/>
    <property type="match status" value="1"/>
</dbReference>
<keyword evidence="7" id="KW-1185">Reference proteome</keyword>
<dbReference type="Pfam" id="PF00270">
    <property type="entry name" value="DEAD"/>
    <property type="match status" value="1"/>
</dbReference>
<reference evidence="8" key="1">
    <citation type="submission" date="2016-04" db="UniProtKB">
        <authorList>
            <consortium name="WormBaseParasite"/>
        </authorList>
    </citation>
    <scope>IDENTIFICATION</scope>
</reference>
<dbReference type="FunFam" id="3.40.50.300:FF:003287">
    <property type="entry name" value="U5 small nuclear ribonucleoprotein 200 kDa helicase"/>
    <property type="match status" value="1"/>
</dbReference>
<dbReference type="PROSITE" id="PS51192">
    <property type="entry name" value="HELICASE_ATP_BIND_1"/>
    <property type="match status" value="1"/>
</dbReference>
<sequence>MLYPNEQDFSIHHAFGDEEKLELELAQREILRMRQIELNQLKWTPTITSTNRPREIYPFVFDACIDSGSAMITINGVKYALPEGSTRESFRTHEEVEVPPMNKSTLGDVHHIFVKDMDDLGQLGFQGFEKLNVIQSIVFEQAYKTRENLLICAPTGAGKTNIAMLCILNTIHEHRMLSGEIAKDEFKIIYIAPMKALATEMTSSFGKRLAPLGLQVRELTGDTTLSKKEVSETQVEF</sequence>
<protein>
    <submittedName>
        <fullName evidence="8">Helicase ATP-binding domain-containing protein</fullName>
    </submittedName>
</protein>
<dbReference type="AlphaFoldDB" id="A0A158QNZ4"/>
<gene>
    <name evidence="6" type="ORF">HPLM_LOCUS11524</name>
</gene>
<evidence type="ECO:0000256" key="2">
    <source>
        <dbReference type="ARBA" id="ARBA00022801"/>
    </source>
</evidence>
<keyword evidence="4" id="KW-0067">ATP-binding</keyword>
<evidence type="ECO:0000256" key="3">
    <source>
        <dbReference type="ARBA" id="ARBA00022806"/>
    </source>
</evidence>
<keyword evidence="2" id="KW-0378">Hydrolase</keyword>
<keyword evidence="1" id="KW-0547">Nucleotide-binding</keyword>
<dbReference type="GO" id="GO:0016787">
    <property type="term" value="F:hydrolase activity"/>
    <property type="evidence" value="ECO:0007669"/>
    <property type="project" value="UniProtKB-KW"/>
</dbReference>
<evidence type="ECO:0000256" key="4">
    <source>
        <dbReference type="ARBA" id="ARBA00022840"/>
    </source>
</evidence>
<dbReference type="GO" id="GO:0003676">
    <property type="term" value="F:nucleic acid binding"/>
    <property type="evidence" value="ECO:0007669"/>
    <property type="project" value="InterPro"/>
</dbReference>
<dbReference type="InterPro" id="IPR011545">
    <property type="entry name" value="DEAD/DEAH_box_helicase_dom"/>
</dbReference>
<reference evidence="6 7" key="2">
    <citation type="submission" date="2018-11" db="EMBL/GenBank/DDBJ databases">
        <authorList>
            <consortium name="Pathogen Informatics"/>
        </authorList>
    </citation>
    <scope>NUCLEOTIDE SEQUENCE [LARGE SCALE GENOMIC DNA]</scope>
    <source>
        <strain evidence="6 7">MHpl1</strain>
    </source>
</reference>
<evidence type="ECO:0000313" key="8">
    <source>
        <dbReference type="WBParaSite" id="HPLM_0001153201-mRNA-1"/>
    </source>
</evidence>
<keyword evidence="3" id="KW-0347">Helicase</keyword>